<keyword evidence="3" id="KW-1185">Reference proteome</keyword>
<feature type="compositionally biased region" description="Polar residues" evidence="1">
    <location>
        <begin position="1"/>
        <end position="10"/>
    </location>
</feature>
<evidence type="ECO:0000256" key="1">
    <source>
        <dbReference type="SAM" id="MobiDB-lite"/>
    </source>
</evidence>
<reference evidence="3" key="1">
    <citation type="journal article" date="2013" name="Nature">
        <title>Draft genome of the wheat A-genome progenitor Triticum urartu.</title>
        <authorList>
            <person name="Ling H.Q."/>
            <person name="Zhao S."/>
            <person name="Liu D."/>
            <person name="Wang J."/>
            <person name="Sun H."/>
            <person name="Zhang C."/>
            <person name="Fan H."/>
            <person name="Li D."/>
            <person name="Dong L."/>
            <person name="Tao Y."/>
            <person name="Gao C."/>
            <person name="Wu H."/>
            <person name="Li Y."/>
            <person name="Cui Y."/>
            <person name="Guo X."/>
            <person name="Zheng S."/>
            <person name="Wang B."/>
            <person name="Yu K."/>
            <person name="Liang Q."/>
            <person name="Yang W."/>
            <person name="Lou X."/>
            <person name="Chen J."/>
            <person name="Feng M."/>
            <person name="Jian J."/>
            <person name="Zhang X."/>
            <person name="Luo G."/>
            <person name="Jiang Y."/>
            <person name="Liu J."/>
            <person name="Wang Z."/>
            <person name="Sha Y."/>
            <person name="Zhang B."/>
            <person name="Wu H."/>
            <person name="Tang D."/>
            <person name="Shen Q."/>
            <person name="Xue P."/>
            <person name="Zou S."/>
            <person name="Wang X."/>
            <person name="Liu X."/>
            <person name="Wang F."/>
            <person name="Yang Y."/>
            <person name="An X."/>
            <person name="Dong Z."/>
            <person name="Zhang K."/>
            <person name="Zhang X."/>
            <person name="Luo M.C."/>
            <person name="Dvorak J."/>
            <person name="Tong Y."/>
            <person name="Wang J."/>
            <person name="Yang H."/>
            <person name="Li Z."/>
            <person name="Wang D."/>
            <person name="Zhang A."/>
            <person name="Wang J."/>
        </authorList>
    </citation>
    <scope>NUCLEOTIDE SEQUENCE</scope>
    <source>
        <strain evidence="3">cv. G1812</strain>
    </source>
</reference>
<name>A0A8R7UFZ6_TRIUA</name>
<accession>A0A8R7UFZ6</accession>
<evidence type="ECO:0000313" key="3">
    <source>
        <dbReference type="Proteomes" id="UP000015106"/>
    </source>
</evidence>
<reference evidence="2" key="2">
    <citation type="submission" date="2018-03" db="EMBL/GenBank/DDBJ databases">
        <title>The Triticum urartu genome reveals the dynamic nature of wheat genome evolution.</title>
        <authorList>
            <person name="Ling H."/>
            <person name="Ma B."/>
            <person name="Shi X."/>
            <person name="Liu H."/>
            <person name="Dong L."/>
            <person name="Sun H."/>
            <person name="Cao Y."/>
            <person name="Gao Q."/>
            <person name="Zheng S."/>
            <person name="Li Y."/>
            <person name="Yu Y."/>
            <person name="Du H."/>
            <person name="Qi M."/>
            <person name="Li Y."/>
            <person name="Yu H."/>
            <person name="Cui Y."/>
            <person name="Wang N."/>
            <person name="Chen C."/>
            <person name="Wu H."/>
            <person name="Zhao Y."/>
            <person name="Zhang J."/>
            <person name="Li Y."/>
            <person name="Zhou W."/>
            <person name="Zhang B."/>
            <person name="Hu W."/>
            <person name="Eijk M."/>
            <person name="Tang J."/>
            <person name="Witsenboer H."/>
            <person name="Zhao S."/>
            <person name="Li Z."/>
            <person name="Zhang A."/>
            <person name="Wang D."/>
            <person name="Liang C."/>
        </authorList>
    </citation>
    <scope>NUCLEOTIDE SEQUENCE [LARGE SCALE GENOMIC DNA]</scope>
    <source>
        <strain evidence="2">cv. G1812</strain>
    </source>
</reference>
<protein>
    <submittedName>
        <fullName evidence="2">Uncharacterized protein</fullName>
    </submittedName>
</protein>
<reference evidence="2" key="3">
    <citation type="submission" date="2022-06" db="UniProtKB">
        <authorList>
            <consortium name="EnsemblPlants"/>
        </authorList>
    </citation>
    <scope>IDENTIFICATION</scope>
</reference>
<organism evidence="2 3">
    <name type="scientific">Triticum urartu</name>
    <name type="common">Red wild einkorn</name>
    <name type="synonym">Crithodium urartu</name>
    <dbReference type="NCBI Taxonomy" id="4572"/>
    <lineage>
        <taxon>Eukaryota</taxon>
        <taxon>Viridiplantae</taxon>
        <taxon>Streptophyta</taxon>
        <taxon>Embryophyta</taxon>
        <taxon>Tracheophyta</taxon>
        <taxon>Spermatophyta</taxon>
        <taxon>Magnoliopsida</taxon>
        <taxon>Liliopsida</taxon>
        <taxon>Poales</taxon>
        <taxon>Poaceae</taxon>
        <taxon>BOP clade</taxon>
        <taxon>Pooideae</taxon>
        <taxon>Triticodae</taxon>
        <taxon>Triticeae</taxon>
        <taxon>Triticinae</taxon>
        <taxon>Triticum</taxon>
    </lineage>
</organism>
<feature type="region of interest" description="Disordered" evidence="1">
    <location>
        <begin position="44"/>
        <end position="68"/>
    </location>
</feature>
<sequence>MSSPPATATNRGRHRPPSPDLPSTSKLRPPLATMTATVLWSFSTSSGQGSEHRLVLSNHSHHCQSPVS</sequence>
<dbReference type="Proteomes" id="UP000015106">
    <property type="component" value="Chromosome 5"/>
</dbReference>
<proteinExistence type="predicted"/>
<dbReference type="EnsemblPlants" id="TuG1812G0500002536.01.T01">
    <property type="protein sequence ID" value="TuG1812G0500002536.01.T01"/>
    <property type="gene ID" value="TuG1812G0500002536.01"/>
</dbReference>
<dbReference type="Gramene" id="TuG1812G0500002536.01.T01">
    <property type="protein sequence ID" value="TuG1812G0500002536.01.T01"/>
    <property type="gene ID" value="TuG1812G0500002536.01"/>
</dbReference>
<evidence type="ECO:0000313" key="2">
    <source>
        <dbReference type="EnsemblPlants" id="TuG1812G0500002536.01.T01"/>
    </source>
</evidence>
<feature type="region of interest" description="Disordered" evidence="1">
    <location>
        <begin position="1"/>
        <end position="32"/>
    </location>
</feature>
<dbReference type="AlphaFoldDB" id="A0A8R7UFZ6"/>